<comment type="subcellular location">
    <subcellularLocation>
        <location evidence="1">Periplasm</location>
    </subcellularLocation>
</comment>
<name>A0A9W7GNZ8_9STRA</name>
<proteinExistence type="inferred from homology"/>
<sequence length="470" mass="52118">MVTSFITTNFYFLFLFSTFPALILSSPQTTCPDGKTVINVGYFKEEQPFEVAVKNRWFDTDDACFIFYPQSSGTKAGKKLQNGELQMAAMGSSPFALTLSRGMESTDFYTLHSKGDSQGMVTHPNSQIYSPSDLRSKKVAYVQGSTAHFHSLFIAELFSIPLKEVNFVPMSGGDIQSAWDEGAIDAAFCWGSCLDHIKASGTVLITARALSSWGKETFNNFVYDNAWLAESTHNEDHVKKFTKILANLDLDYINNSDDWGVGDNNIRDCADVCLRDTSTDDFFAASVATLEAFEFFTPTTQISCRYLADPDLNCVQQGTAVSTAATAEFLREQKVITASFPPSFYSDYITSKYVKEAIASSDTLSTFSSLASTYPIAPSWVDVRSEDRVKTVMDSPKVQNMIEGTRTYLKELYDRYLELPELVFSEFLEATCRLCEEALSDGGIGGGKESFGKFQLGVDALMDLKRSSHK</sequence>
<dbReference type="Proteomes" id="UP001165065">
    <property type="component" value="Unassembled WGS sequence"/>
</dbReference>
<comment type="caution">
    <text evidence="6">The sequence shown here is derived from an EMBL/GenBank/DDBJ whole genome shotgun (WGS) entry which is preliminary data.</text>
</comment>
<dbReference type="PANTHER" id="PTHR30024:SF47">
    <property type="entry name" value="TAURINE-BINDING PERIPLASMIC PROTEIN"/>
    <property type="match status" value="1"/>
</dbReference>
<dbReference type="OrthoDB" id="6133115at2759"/>
<feature type="domain" description="SsuA/THI5-like" evidence="5">
    <location>
        <begin position="68"/>
        <end position="243"/>
    </location>
</feature>
<dbReference type="SUPFAM" id="SSF53850">
    <property type="entry name" value="Periplasmic binding protein-like II"/>
    <property type="match status" value="1"/>
</dbReference>
<evidence type="ECO:0000313" key="6">
    <source>
        <dbReference type="EMBL" id="GMI49171.1"/>
    </source>
</evidence>
<dbReference type="Gene3D" id="3.40.190.10">
    <property type="entry name" value="Periplasmic binding protein-like II"/>
    <property type="match status" value="1"/>
</dbReference>
<feature type="chain" id="PRO_5040991179" description="SsuA/THI5-like domain-containing protein" evidence="4">
    <location>
        <begin position="26"/>
        <end position="470"/>
    </location>
</feature>
<evidence type="ECO:0000256" key="1">
    <source>
        <dbReference type="ARBA" id="ARBA00004418"/>
    </source>
</evidence>
<organism evidence="6 7">
    <name type="scientific">Triparma columacea</name>
    <dbReference type="NCBI Taxonomy" id="722753"/>
    <lineage>
        <taxon>Eukaryota</taxon>
        <taxon>Sar</taxon>
        <taxon>Stramenopiles</taxon>
        <taxon>Ochrophyta</taxon>
        <taxon>Bolidophyceae</taxon>
        <taxon>Parmales</taxon>
        <taxon>Triparmaceae</taxon>
        <taxon>Triparma</taxon>
    </lineage>
</organism>
<feature type="signal peptide" evidence="4">
    <location>
        <begin position="1"/>
        <end position="25"/>
    </location>
</feature>
<reference evidence="7" key="1">
    <citation type="journal article" date="2023" name="Commun. Biol.">
        <title>Genome analysis of Parmales, the sister group of diatoms, reveals the evolutionary specialization of diatoms from phago-mixotrophs to photoautotrophs.</title>
        <authorList>
            <person name="Ban H."/>
            <person name="Sato S."/>
            <person name="Yoshikawa S."/>
            <person name="Yamada K."/>
            <person name="Nakamura Y."/>
            <person name="Ichinomiya M."/>
            <person name="Sato N."/>
            <person name="Blanc-Mathieu R."/>
            <person name="Endo H."/>
            <person name="Kuwata A."/>
            <person name="Ogata H."/>
        </authorList>
    </citation>
    <scope>NUCLEOTIDE SEQUENCE [LARGE SCALE GENOMIC DNA]</scope>
</reference>
<comment type="similarity">
    <text evidence="2">Belongs to the bacterial solute-binding protein SsuA/TauA family.</text>
</comment>
<evidence type="ECO:0000256" key="3">
    <source>
        <dbReference type="ARBA" id="ARBA00022729"/>
    </source>
</evidence>
<dbReference type="Pfam" id="PF09084">
    <property type="entry name" value="NMT1"/>
    <property type="match status" value="1"/>
</dbReference>
<dbReference type="AlphaFoldDB" id="A0A9W7GNZ8"/>
<keyword evidence="3 4" id="KW-0732">Signal</keyword>
<evidence type="ECO:0000259" key="5">
    <source>
        <dbReference type="Pfam" id="PF09084"/>
    </source>
</evidence>
<evidence type="ECO:0000313" key="7">
    <source>
        <dbReference type="Proteomes" id="UP001165065"/>
    </source>
</evidence>
<evidence type="ECO:0000256" key="4">
    <source>
        <dbReference type="SAM" id="SignalP"/>
    </source>
</evidence>
<dbReference type="PANTHER" id="PTHR30024">
    <property type="entry name" value="ALIPHATIC SULFONATES-BINDING PROTEIN-RELATED"/>
    <property type="match status" value="1"/>
</dbReference>
<dbReference type="InterPro" id="IPR015168">
    <property type="entry name" value="SsuA/THI5"/>
</dbReference>
<gene>
    <name evidence="6" type="ORF">TrCOL_g6104</name>
</gene>
<evidence type="ECO:0000256" key="2">
    <source>
        <dbReference type="ARBA" id="ARBA00010742"/>
    </source>
</evidence>
<keyword evidence="7" id="KW-1185">Reference proteome</keyword>
<protein>
    <recommendedName>
        <fullName evidence="5">SsuA/THI5-like domain-containing protein</fullName>
    </recommendedName>
</protein>
<dbReference type="GO" id="GO:0042918">
    <property type="term" value="P:alkanesulfonate transmembrane transport"/>
    <property type="evidence" value="ECO:0007669"/>
    <property type="project" value="TreeGrafter"/>
</dbReference>
<accession>A0A9W7GNZ8</accession>
<dbReference type="EMBL" id="BRYA01000471">
    <property type="protein sequence ID" value="GMI49171.1"/>
    <property type="molecule type" value="Genomic_DNA"/>
</dbReference>